<dbReference type="Proteomes" id="UP000001064">
    <property type="component" value="Unassembled WGS sequence"/>
</dbReference>
<dbReference type="VEuPathDB" id="AmoebaDB:DICPUDRAFT_79843"/>
<evidence type="ECO:0000256" key="1">
    <source>
        <dbReference type="SAM" id="Coils"/>
    </source>
</evidence>
<feature type="coiled-coil region" evidence="1">
    <location>
        <begin position="12"/>
        <end position="39"/>
    </location>
</feature>
<keyword evidence="3" id="KW-1185">Reference proteome</keyword>
<accession>F0ZNS8</accession>
<name>F0ZNS8_DICPU</name>
<dbReference type="RefSeq" id="XP_003289080.1">
    <property type="nucleotide sequence ID" value="XM_003289032.1"/>
</dbReference>
<evidence type="ECO:0000313" key="2">
    <source>
        <dbReference type="EMBL" id="EGC34406.1"/>
    </source>
</evidence>
<keyword evidence="1" id="KW-0175">Coiled coil</keyword>
<evidence type="ECO:0000313" key="3">
    <source>
        <dbReference type="Proteomes" id="UP000001064"/>
    </source>
</evidence>
<gene>
    <name evidence="2" type="ORF">DICPUDRAFT_79843</name>
</gene>
<proteinExistence type="predicted"/>
<reference evidence="3" key="1">
    <citation type="journal article" date="2011" name="Genome Biol.">
        <title>Comparative genomics of the social amoebae Dictyostelium discoideum and Dictyostelium purpureum.</title>
        <authorList>
            <consortium name="US DOE Joint Genome Institute (JGI-PGF)"/>
            <person name="Sucgang R."/>
            <person name="Kuo A."/>
            <person name="Tian X."/>
            <person name="Salerno W."/>
            <person name="Parikh A."/>
            <person name="Feasley C.L."/>
            <person name="Dalin E."/>
            <person name="Tu H."/>
            <person name="Huang E."/>
            <person name="Barry K."/>
            <person name="Lindquist E."/>
            <person name="Shapiro H."/>
            <person name="Bruce D."/>
            <person name="Schmutz J."/>
            <person name="Salamov A."/>
            <person name="Fey P."/>
            <person name="Gaudet P."/>
            <person name="Anjard C."/>
            <person name="Babu M.M."/>
            <person name="Basu S."/>
            <person name="Bushmanova Y."/>
            <person name="van der Wel H."/>
            <person name="Katoh-Kurasawa M."/>
            <person name="Dinh C."/>
            <person name="Coutinho P.M."/>
            <person name="Saito T."/>
            <person name="Elias M."/>
            <person name="Schaap P."/>
            <person name="Kay R.R."/>
            <person name="Henrissat B."/>
            <person name="Eichinger L."/>
            <person name="Rivero F."/>
            <person name="Putnam N.H."/>
            <person name="West C.M."/>
            <person name="Loomis W.F."/>
            <person name="Chisholm R.L."/>
            <person name="Shaulsky G."/>
            <person name="Strassmann J.E."/>
            <person name="Queller D.C."/>
            <person name="Kuspa A."/>
            <person name="Grigoriev I.V."/>
        </authorList>
    </citation>
    <scope>NUCLEOTIDE SEQUENCE [LARGE SCALE GENOMIC DNA]</scope>
    <source>
        <strain evidence="3">QSDP1</strain>
    </source>
</reference>
<dbReference type="EMBL" id="GL871099">
    <property type="protein sequence ID" value="EGC34406.1"/>
    <property type="molecule type" value="Genomic_DNA"/>
</dbReference>
<dbReference type="KEGG" id="dpp:DICPUDRAFT_79843"/>
<sequence>MNYYINIIKDIANQDTINSQELKQAIKNLEEAYSIENNQPLVLNNLINGALPHFDIQYYFQIRNDNSIYYFSYEKTFFEPLDQFFSSIPNHPYRLKQEDMSSIKNKKSAVYVIYCPIKEPNYSEHKNSIEKYQQNFQRLVILLLVANPTRSLFKLEGFHGNVINLQITLNKIENNDFNKESLNKFKKIIK</sequence>
<dbReference type="AlphaFoldDB" id="F0ZNS8"/>
<organism evidence="2 3">
    <name type="scientific">Dictyostelium purpureum</name>
    <name type="common">Slime mold</name>
    <dbReference type="NCBI Taxonomy" id="5786"/>
    <lineage>
        <taxon>Eukaryota</taxon>
        <taxon>Amoebozoa</taxon>
        <taxon>Evosea</taxon>
        <taxon>Eumycetozoa</taxon>
        <taxon>Dictyostelia</taxon>
        <taxon>Dictyosteliales</taxon>
        <taxon>Dictyosteliaceae</taxon>
        <taxon>Dictyostelium</taxon>
    </lineage>
</organism>
<dbReference type="GeneID" id="10499914"/>
<protein>
    <submittedName>
        <fullName evidence="2">Uncharacterized protein</fullName>
    </submittedName>
</protein>
<dbReference type="InParanoid" id="F0ZNS8"/>